<evidence type="ECO:0000313" key="2">
    <source>
        <dbReference type="EMBL" id="KAG0247843.1"/>
    </source>
</evidence>
<protein>
    <submittedName>
        <fullName evidence="2">Uncharacterized protein</fullName>
    </submittedName>
</protein>
<dbReference type="InterPro" id="IPR036188">
    <property type="entry name" value="FAD/NAD-bd_sf"/>
</dbReference>
<dbReference type="SUPFAM" id="SSF51905">
    <property type="entry name" value="FAD/NAD(P)-binding domain"/>
    <property type="match status" value="1"/>
</dbReference>
<keyword evidence="1" id="KW-0812">Transmembrane</keyword>
<dbReference type="AlphaFoldDB" id="A0AAD4CZX7"/>
<evidence type="ECO:0000313" key="3">
    <source>
        <dbReference type="Proteomes" id="UP001194580"/>
    </source>
</evidence>
<feature type="non-terminal residue" evidence="2">
    <location>
        <position position="1"/>
    </location>
</feature>
<feature type="transmembrane region" description="Helical" evidence="1">
    <location>
        <begin position="20"/>
        <end position="38"/>
    </location>
</feature>
<sequence>MSFEIYGPDPTILDRTGRKPHVLIVGAGLAGLTLANLLHKADVPFDVFEKMPEARAI</sequence>
<gene>
    <name evidence="2" type="ORF">BGZ95_008400</name>
</gene>
<reference evidence="2" key="1">
    <citation type="journal article" date="2020" name="Fungal Divers.">
        <title>Resolving the Mortierellaceae phylogeny through synthesis of multi-gene phylogenetics and phylogenomics.</title>
        <authorList>
            <person name="Vandepol N."/>
            <person name="Liber J."/>
            <person name="Desiro A."/>
            <person name="Na H."/>
            <person name="Kennedy M."/>
            <person name="Barry K."/>
            <person name="Grigoriev I.V."/>
            <person name="Miller A.N."/>
            <person name="O'Donnell K."/>
            <person name="Stajich J.E."/>
            <person name="Bonito G."/>
        </authorList>
    </citation>
    <scope>NUCLEOTIDE SEQUENCE</scope>
    <source>
        <strain evidence="2">NRRL 28262</strain>
    </source>
</reference>
<keyword evidence="1" id="KW-1133">Transmembrane helix</keyword>
<organism evidence="2 3">
    <name type="scientific">Linnemannia exigua</name>
    <dbReference type="NCBI Taxonomy" id="604196"/>
    <lineage>
        <taxon>Eukaryota</taxon>
        <taxon>Fungi</taxon>
        <taxon>Fungi incertae sedis</taxon>
        <taxon>Mucoromycota</taxon>
        <taxon>Mortierellomycotina</taxon>
        <taxon>Mortierellomycetes</taxon>
        <taxon>Mortierellales</taxon>
        <taxon>Mortierellaceae</taxon>
        <taxon>Linnemannia</taxon>
    </lineage>
</organism>
<comment type="caution">
    <text evidence="2">The sequence shown here is derived from an EMBL/GenBank/DDBJ whole genome shotgun (WGS) entry which is preliminary data.</text>
</comment>
<evidence type="ECO:0000256" key="1">
    <source>
        <dbReference type="SAM" id="Phobius"/>
    </source>
</evidence>
<proteinExistence type="predicted"/>
<keyword evidence="1" id="KW-0472">Membrane</keyword>
<dbReference type="Pfam" id="PF13450">
    <property type="entry name" value="NAD_binding_8"/>
    <property type="match status" value="1"/>
</dbReference>
<dbReference type="EMBL" id="JAAAIL010004394">
    <property type="protein sequence ID" value="KAG0247843.1"/>
    <property type="molecule type" value="Genomic_DNA"/>
</dbReference>
<dbReference type="Gene3D" id="3.50.50.60">
    <property type="entry name" value="FAD/NAD(P)-binding domain"/>
    <property type="match status" value="1"/>
</dbReference>
<dbReference type="Proteomes" id="UP001194580">
    <property type="component" value="Unassembled WGS sequence"/>
</dbReference>
<name>A0AAD4CZX7_9FUNG</name>
<accession>A0AAD4CZX7</accession>
<keyword evidence="3" id="KW-1185">Reference proteome</keyword>